<sequence>VQPAHIDETPHAGEAPDVYVERLAREKALVVAGDFHGSRVLGADTSVVLNGAILGKPTNHQQAKAMLRRLSGETHKVMTAVALAHNGGCRSCLVTTEVTFRVLAEAEIAAYVATGEPMDKAGSYGIQGLGGIFVKDLEGSYSAVVGLPLQETAALLDDAGSPVWKHWPSSRESQS</sequence>
<proteinExistence type="inferred from homology"/>
<dbReference type="InterPro" id="IPR029001">
    <property type="entry name" value="ITPase-like_fam"/>
</dbReference>
<dbReference type="Gene3D" id="3.90.950.10">
    <property type="match status" value="1"/>
</dbReference>
<evidence type="ECO:0008006" key="4">
    <source>
        <dbReference type="Google" id="ProtNLM"/>
    </source>
</evidence>
<reference evidence="3" key="1">
    <citation type="journal article" date="2015" name="Nature">
        <title>Complex archaea that bridge the gap between prokaryotes and eukaryotes.</title>
        <authorList>
            <person name="Spang A."/>
            <person name="Saw J.H."/>
            <person name="Jorgensen S.L."/>
            <person name="Zaremba-Niedzwiedzka K."/>
            <person name="Martijn J."/>
            <person name="Lind A.E."/>
            <person name="van Eijk R."/>
            <person name="Schleper C."/>
            <person name="Guy L."/>
            <person name="Ettema T.J."/>
        </authorList>
    </citation>
    <scope>NUCLEOTIDE SEQUENCE</scope>
</reference>
<keyword evidence="2" id="KW-0378">Hydrolase</keyword>
<dbReference type="GO" id="GO:0047429">
    <property type="term" value="F:nucleoside triphosphate diphosphatase activity"/>
    <property type="evidence" value="ECO:0007669"/>
    <property type="project" value="InterPro"/>
</dbReference>
<feature type="non-terminal residue" evidence="3">
    <location>
        <position position="1"/>
    </location>
</feature>
<dbReference type="AlphaFoldDB" id="A0A0F9F4P9"/>
<comment type="caution">
    <text evidence="3">The sequence shown here is derived from an EMBL/GenBank/DDBJ whole genome shotgun (WGS) entry which is preliminary data.</text>
</comment>
<dbReference type="CDD" id="cd00555">
    <property type="entry name" value="Maf"/>
    <property type="match status" value="1"/>
</dbReference>
<dbReference type="InterPro" id="IPR003697">
    <property type="entry name" value="Maf-like"/>
</dbReference>
<comment type="cofactor">
    <cofactor evidence="1">
        <name>a divalent metal cation</name>
        <dbReference type="ChEBI" id="CHEBI:60240"/>
    </cofactor>
</comment>
<accession>A0A0F9F4P9</accession>
<name>A0A0F9F4P9_9ZZZZ</name>
<evidence type="ECO:0000256" key="1">
    <source>
        <dbReference type="ARBA" id="ARBA00001968"/>
    </source>
</evidence>
<dbReference type="PIRSF" id="PIRSF006305">
    <property type="entry name" value="Maf"/>
    <property type="match status" value="1"/>
</dbReference>
<dbReference type="Pfam" id="PF02545">
    <property type="entry name" value="Maf"/>
    <property type="match status" value="1"/>
</dbReference>
<dbReference type="EMBL" id="LAZR01031973">
    <property type="protein sequence ID" value="KKL52220.1"/>
    <property type="molecule type" value="Genomic_DNA"/>
</dbReference>
<dbReference type="PANTHER" id="PTHR43213">
    <property type="entry name" value="BIFUNCTIONAL DTTP/UTP PYROPHOSPHATASE/METHYLTRANSFERASE PROTEIN-RELATED"/>
    <property type="match status" value="1"/>
</dbReference>
<organism evidence="3">
    <name type="scientific">marine sediment metagenome</name>
    <dbReference type="NCBI Taxonomy" id="412755"/>
    <lineage>
        <taxon>unclassified sequences</taxon>
        <taxon>metagenomes</taxon>
        <taxon>ecological metagenomes</taxon>
    </lineage>
</organism>
<dbReference type="NCBIfam" id="TIGR00172">
    <property type="entry name" value="maf"/>
    <property type="match status" value="1"/>
</dbReference>
<gene>
    <name evidence="3" type="ORF">LCGC14_2287680</name>
</gene>
<evidence type="ECO:0000313" key="3">
    <source>
        <dbReference type="EMBL" id="KKL52220.1"/>
    </source>
</evidence>
<dbReference type="HAMAP" id="MF_00528">
    <property type="entry name" value="Maf"/>
    <property type="match status" value="1"/>
</dbReference>
<dbReference type="PANTHER" id="PTHR43213:SF5">
    <property type="entry name" value="BIFUNCTIONAL DTTP_UTP PYROPHOSPHATASE_METHYLTRANSFERASE PROTEIN-RELATED"/>
    <property type="match status" value="1"/>
</dbReference>
<protein>
    <recommendedName>
        <fullName evidence="4">Maf-like protein</fullName>
    </recommendedName>
</protein>
<dbReference type="SUPFAM" id="SSF52972">
    <property type="entry name" value="ITPase-like"/>
    <property type="match status" value="1"/>
</dbReference>
<evidence type="ECO:0000256" key="2">
    <source>
        <dbReference type="ARBA" id="ARBA00022801"/>
    </source>
</evidence>